<dbReference type="eggNOG" id="ENOG502Z8JM">
    <property type="taxonomic scope" value="Bacteria"/>
</dbReference>
<comment type="caution">
    <text evidence="2">The sequence shown here is derived from an EMBL/GenBank/DDBJ whole genome shotgun (WGS) entry which is preliminary data.</text>
</comment>
<evidence type="ECO:0000256" key="1">
    <source>
        <dbReference type="SAM" id="MobiDB-lite"/>
    </source>
</evidence>
<feature type="region of interest" description="Disordered" evidence="1">
    <location>
        <begin position="1"/>
        <end position="44"/>
    </location>
</feature>
<proteinExistence type="predicted"/>
<keyword evidence="3" id="KW-1185">Reference proteome</keyword>
<name>K6WS60_9MICO</name>
<feature type="region of interest" description="Disordered" evidence="1">
    <location>
        <begin position="225"/>
        <end position="247"/>
    </location>
</feature>
<dbReference type="AlphaFoldDB" id="K6WS60"/>
<evidence type="ECO:0008006" key="4">
    <source>
        <dbReference type="Google" id="ProtNLM"/>
    </source>
</evidence>
<protein>
    <recommendedName>
        <fullName evidence="4">DUF4194 domain-containing protein</fullName>
    </recommendedName>
</protein>
<dbReference type="EMBL" id="BAHD01000014">
    <property type="protein sequence ID" value="GAB94922.1"/>
    <property type="molecule type" value="Genomic_DNA"/>
</dbReference>
<gene>
    <name evidence="2" type="ORF">KILIM_014_00580</name>
</gene>
<reference evidence="2 3" key="1">
    <citation type="submission" date="2012-08" db="EMBL/GenBank/DDBJ databases">
        <title>Whole genome shotgun sequence of Kineosphaera limosa NBRC 100340.</title>
        <authorList>
            <person name="Yoshida I."/>
            <person name="Isaki S."/>
            <person name="Hosoyama A."/>
            <person name="Tsuchikane K."/>
            <person name="Katsumata H."/>
            <person name="Ando Y."/>
            <person name="Ohji S."/>
            <person name="Hamada M."/>
            <person name="Tamura T."/>
            <person name="Yamazoe A."/>
            <person name="Yamazaki S."/>
            <person name="Fujita N."/>
        </authorList>
    </citation>
    <scope>NUCLEOTIDE SEQUENCE [LARGE SCALE GENOMIC DNA]</scope>
    <source>
        <strain evidence="2 3">NBRC 100340</strain>
    </source>
</reference>
<dbReference type="RefSeq" id="WP_006591454.1">
    <property type="nucleotide sequence ID" value="NZ_BAHD01000014.1"/>
</dbReference>
<dbReference type="STRING" id="1184609.KILIM_014_00580"/>
<feature type="compositionally biased region" description="Basic and acidic residues" evidence="1">
    <location>
        <begin position="21"/>
        <end position="34"/>
    </location>
</feature>
<evidence type="ECO:0000313" key="3">
    <source>
        <dbReference type="Proteomes" id="UP000008366"/>
    </source>
</evidence>
<feature type="compositionally biased region" description="Polar residues" evidence="1">
    <location>
        <begin position="1"/>
        <end position="11"/>
    </location>
</feature>
<sequence length="247" mass="27378">MSPDQPVSSDRPSGVGMGQEIGHDDCRDDAHDDGAQVGLWPGDTGTLHDGSRRALLRLLQGPYVSGRANPQLWAALVADEKAIRSRLHDLFLDLVIDRVDEFAFTRKVRTTQADVPQALRSERLTFVDTAMLLVLRQLLLSAAGEPRVIVGQEEVYERLSVYRDGDESTYLRNLNGAWTRMKNRFRVLHDVGEDRVEISPVVKFLIDEEQVGALSRVYARLAESDEPTLPDADADADAAETDDGEAP</sequence>
<dbReference type="Proteomes" id="UP000008366">
    <property type="component" value="Unassembled WGS sequence"/>
</dbReference>
<dbReference type="Pfam" id="PF13835">
    <property type="entry name" value="DUF4194"/>
    <property type="match status" value="1"/>
</dbReference>
<dbReference type="InterPro" id="IPR025449">
    <property type="entry name" value="JetB"/>
</dbReference>
<evidence type="ECO:0000313" key="2">
    <source>
        <dbReference type="EMBL" id="GAB94922.1"/>
    </source>
</evidence>
<organism evidence="2 3">
    <name type="scientific">Kineosphaera limosa NBRC 100340</name>
    <dbReference type="NCBI Taxonomy" id="1184609"/>
    <lineage>
        <taxon>Bacteria</taxon>
        <taxon>Bacillati</taxon>
        <taxon>Actinomycetota</taxon>
        <taxon>Actinomycetes</taxon>
        <taxon>Micrococcales</taxon>
        <taxon>Dermatophilaceae</taxon>
        <taxon>Kineosphaera</taxon>
    </lineage>
</organism>
<accession>K6WS60</accession>